<organism evidence="1 2">
    <name type="scientific">Araneus ventricosus</name>
    <name type="common">Orbweaver spider</name>
    <name type="synonym">Epeira ventricosa</name>
    <dbReference type="NCBI Taxonomy" id="182803"/>
    <lineage>
        <taxon>Eukaryota</taxon>
        <taxon>Metazoa</taxon>
        <taxon>Ecdysozoa</taxon>
        <taxon>Arthropoda</taxon>
        <taxon>Chelicerata</taxon>
        <taxon>Arachnida</taxon>
        <taxon>Araneae</taxon>
        <taxon>Araneomorphae</taxon>
        <taxon>Entelegynae</taxon>
        <taxon>Araneoidea</taxon>
        <taxon>Araneidae</taxon>
        <taxon>Araneus</taxon>
    </lineage>
</organism>
<keyword evidence="2" id="KW-1185">Reference proteome</keyword>
<proteinExistence type="predicted"/>
<sequence length="109" mass="12403">MLLKVAPKHLVKVTTDWGGKEACDNFSSEVILGDGEFSLCDPRSGPPFRIRRASEEEVEEEERTLRVYDGSLDPDTNYSGFVEVQVWGPDGQVRLRFHVYSGTNDQLYY</sequence>
<evidence type="ECO:0000313" key="2">
    <source>
        <dbReference type="Proteomes" id="UP000499080"/>
    </source>
</evidence>
<dbReference type="EMBL" id="BGPR01014144">
    <property type="protein sequence ID" value="GBN63923.1"/>
    <property type="molecule type" value="Genomic_DNA"/>
</dbReference>
<dbReference type="AlphaFoldDB" id="A0A4Y2QKV0"/>
<dbReference type="Proteomes" id="UP000499080">
    <property type="component" value="Unassembled WGS sequence"/>
</dbReference>
<accession>A0A4Y2QKV0</accession>
<gene>
    <name evidence="1" type="ORF">AVEN_162470_1</name>
</gene>
<reference evidence="1 2" key="1">
    <citation type="journal article" date="2019" name="Sci. Rep.">
        <title>Orb-weaving spider Araneus ventricosus genome elucidates the spidroin gene catalogue.</title>
        <authorList>
            <person name="Kono N."/>
            <person name="Nakamura H."/>
            <person name="Ohtoshi R."/>
            <person name="Moran D.A.P."/>
            <person name="Shinohara A."/>
            <person name="Yoshida Y."/>
            <person name="Fujiwara M."/>
            <person name="Mori M."/>
            <person name="Tomita M."/>
            <person name="Arakawa K."/>
        </authorList>
    </citation>
    <scope>NUCLEOTIDE SEQUENCE [LARGE SCALE GENOMIC DNA]</scope>
</reference>
<dbReference type="OrthoDB" id="6434200at2759"/>
<evidence type="ECO:0000313" key="1">
    <source>
        <dbReference type="EMBL" id="GBN63923.1"/>
    </source>
</evidence>
<name>A0A4Y2QKV0_ARAVE</name>
<protein>
    <submittedName>
        <fullName evidence="1">Uncharacterized protein</fullName>
    </submittedName>
</protein>
<comment type="caution">
    <text evidence="1">The sequence shown here is derived from an EMBL/GenBank/DDBJ whole genome shotgun (WGS) entry which is preliminary data.</text>
</comment>